<sequence>MERTVILLKPDSVKRALVGEIIGRFEKAGLKIVALKMVHVDADVIAKHYSDDRDYLASIGEKTLQSYREYGKDPGEHLGTTDPYEIGKIVREWNIDFLTSGPVVAVLLQGVHAVDAVRMMVGHTLPRNAQPGTIRGDFSIDSPILANMRKRTVKNMIHASGNVEEAKFEEELWFHKNEIQDYKRVDEDLMYN</sequence>
<dbReference type="Gene3D" id="3.30.70.141">
    <property type="entry name" value="Nucleoside diphosphate kinase-like domain"/>
    <property type="match status" value="1"/>
</dbReference>
<dbReference type="SMART" id="SM00562">
    <property type="entry name" value="NDK"/>
    <property type="match status" value="1"/>
</dbReference>
<evidence type="ECO:0000256" key="6">
    <source>
        <dbReference type="PROSITE-ProRule" id="PRU00706"/>
    </source>
</evidence>
<evidence type="ECO:0000256" key="4">
    <source>
        <dbReference type="ARBA" id="ARBA00022679"/>
    </source>
</evidence>
<evidence type="ECO:0000313" key="8">
    <source>
        <dbReference type="EMBL" id="OGY84413.1"/>
    </source>
</evidence>
<dbReference type="PROSITE" id="PS51374">
    <property type="entry name" value="NDPK_LIKE"/>
    <property type="match status" value="1"/>
</dbReference>
<feature type="domain" description="Nucleoside diphosphate kinase-like" evidence="7">
    <location>
        <begin position="1"/>
        <end position="181"/>
    </location>
</feature>
<dbReference type="Proteomes" id="UP000179164">
    <property type="component" value="Unassembled WGS sequence"/>
</dbReference>
<accession>A0A1G2B5F8</accession>
<dbReference type="STRING" id="1798543.A2898_00115"/>
<dbReference type="PANTHER" id="PTHR11349">
    <property type="entry name" value="NUCLEOSIDE DIPHOSPHATE KINASE"/>
    <property type="match status" value="1"/>
</dbReference>
<evidence type="ECO:0000256" key="3">
    <source>
        <dbReference type="ARBA" id="ARBA00012966"/>
    </source>
</evidence>
<evidence type="ECO:0000256" key="1">
    <source>
        <dbReference type="ARBA" id="ARBA00001946"/>
    </source>
</evidence>
<dbReference type="GO" id="GO:0004550">
    <property type="term" value="F:nucleoside diphosphate kinase activity"/>
    <property type="evidence" value="ECO:0007669"/>
    <property type="project" value="UniProtKB-EC"/>
</dbReference>
<keyword evidence="5 8" id="KW-0418">Kinase</keyword>
<dbReference type="EC" id="2.7.4.6" evidence="3"/>
<dbReference type="EMBL" id="MHKE01000008">
    <property type="protein sequence ID" value="OGY84413.1"/>
    <property type="molecule type" value="Genomic_DNA"/>
</dbReference>
<dbReference type="InterPro" id="IPR036850">
    <property type="entry name" value="NDK-like_dom_sf"/>
</dbReference>
<keyword evidence="4" id="KW-0808">Transferase</keyword>
<name>A0A1G2B5F8_9BACT</name>
<comment type="caution">
    <text evidence="8">The sequence shown here is derived from an EMBL/GenBank/DDBJ whole genome shotgun (WGS) entry which is preliminary data.</text>
</comment>
<dbReference type="Pfam" id="PF00334">
    <property type="entry name" value="NDK"/>
    <property type="match status" value="2"/>
</dbReference>
<comment type="cofactor">
    <cofactor evidence="1">
        <name>Mg(2+)</name>
        <dbReference type="ChEBI" id="CHEBI:18420"/>
    </cofactor>
</comment>
<dbReference type="SUPFAM" id="SSF54919">
    <property type="entry name" value="Nucleoside diphosphate kinase, NDK"/>
    <property type="match status" value="1"/>
</dbReference>
<protein>
    <recommendedName>
        <fullName evidence="3">nucleoside-diphosphate kinase</fullName>
        <ecNumber evidence="3">2.7.4.6</ecNumber>
    </recommendedName>
</protein>
<organism evidence="8 9">
    <name type="scientific">Candidatus Kerfeldbacteria bacterium RIFCSPLOWO2_01_FULL_48_11</name>
    <dbReference type="NCBI Taxonomy" id="1798543"/>
    <lineage>
        <taxon>Bacteria</taxon>
        <taxon>Candidatus Kerfeldiibacteriota</taxon>
    </lineage>
</organism>
<dbReference type="AlphaFoldDB" id="A0A1G2B5F8"/>
<evidence type="ECO:0000313" key="9">
    <source>
        <dbReference type="Proteomes" id="UP000179164"/>
    </source>
</evidence>
<gene>
    <name evidence="8" type="ORF">A2898_00115</name>
</gene>
<evidence type="ECO:0000256" key="2">
    <source>
        <dbReference type="ARBA" id="ARBA00008142"/>
    </source>
</evidence>
<comment type="similarity">
    <text evidence="2 6">Belongs to the NDK family.</text>
</comment>
<comment type="caution">
    <text evidence="6">Lacks conserved residue(s) required for the propagation of feature annotation.</text>
</comment>
<dbReference type="InterPro" id="IPR034907">
    <property type="entry name" value="NDK-like_dom"/>
</dbReference>
<reference evidence="8 9" key="1">
    <citation type="journal article" date="2016" name="Nat. Commun.">
        <title>Thousands of microbial genomes shed light on interconnected biogeochemical processes in an aquifer system.</title>
        <authorList>
            <person name="Anantharaman K."/>
            <person name="Brown C.T."/>
            <person name="Hug L.A."/>
            <person name="Sharon I."/>
            <person name="Castelle C.J."/>
            <person name="Probst A.J."/>
            <person name="Thomas B.C."/>
            <person name="Singh A."/>
            <person name="Wilkins M.J."/>
            <person name="Karaoz U."/>
            <person name="Brodie E.L."/>
            <person name="Williams K.H."/>
            <person name="Hubbard S.S."/>
            <person name="Banfield J.F."/>
        </authorList>
    </citation>
    <scope>NUCLEOTIDE SEQUENCE [LARGE SCALE GENOMIC DNA]</scope>
</reference>
<proteinExistence type="inferred from homology"/>
<evidence type="ECO:0000259" key="7">
    <source>
        <dbReference type="SMART" id="SM00562"/>
    </source>
</evidence>
<evidence type="ECO:0000256" key="5">
    <source>
        <dbReference type="ARBA" id="ARBA00022777"/>
    </source>
</evidence>